<evidence type="ECO:0000313" key="2">
    <source>
        <dbReference type="WBParaSite" id="PS1159_v2.g23692.t1"/>
    </source>
</evidence>
<sequence length="132" mass="15749">MRWKISKDEIRSKLQHGETIYTEVDIKEFPAIQYALVIENEDEENKILVSLAFMMEKETKIRAKFKISLIPTNNFTCNAEQIFEESQERWGENICSYKEFFGPSNNYFIDDFIYVTMEAIVTFENEPKVYQF</sequence>
<evidence type="ECO:0000313" key="1">
    <source>
        <dbReference type="Proteomes" id="UP000887580"/>
    </source>
</evidence>
<accession>A0AC35G437</accession>
<protein>
    <submittedName>
        <fullName evidence="2">MATH domain-containing protein</fullName>
    </submittedName>
</protein>
<organism evidence="1 2">
    <name type="scientific">Panagrolaimus sp. PS1159</name>
    <dbReference type="NCBI Taxonomy" id="55785"/>
    <lineage>
        <taxon>Eukaryota</taxon>
        <taxon>Metazoa</taxon>
        <taxon>Ecdysozoa</taxon>
        <taxon>Nematoda</taxon>
        <taxon>Chromadorea</taxon>
        <taxon>Rhabditida</taxon>
        <taxon>Tylenchina</taxon>
        <taxon>Panagrolaimomorpha</taxon>
        <taxon>Panagrolaimoidea</taxon>
        <taxon>Panagrolaimidae</taxon>
        <taxon>Panagrolaimus</taxon>
    </lineage>
</organism>
<name>A0AC35G437_9BILA</name>
<proteinExistence type="predicted"/>
<dbReference type="Proteomes" id="UP000887580">
    <property type="component" value="Unplaced"/>
</dbReference>
<reference evidence="2" key="1">
    <citation type="submission" date="2022-11" db="UniProtKB">
        <authorList>
            <consortium name="WormBaseParasite"/>
        </authorList>
    </citation>
    <scope>IDENTIFICATION</scope>
</reference>
<dbReference type="WBParaSite" id="PS1159_v2.g23692.t1">
    <property type="protein sequence ID" value="PS1159_v2.g23692.t1"/>
    <property type="gene ID" value="PS1159_v2.g23692"/>
</dbReference>